<proteinExistence type="inferred from homology"/>
<dbReference type="SUPFAM" id="SSF88659">
    <property type="entry name" value="Sigma3 and sigma4 domains of RNA polymerase sigma factors"/>
    <property type="match status" value="1"/>
</dbReference>
<evidence type="ECO:0000256" key="3">
    <source>
        <dbReference type="ARBA" id="ARBA00023082"/>
    </source>
</evidence>
<dbReference type="CDD" id="cd06171">
    <property type="entry name" value="Sigma70_r4"/>
    <property type="match status" value="1"/>
</dbReference>
<dbReference type="Pfam" id="PF04542">
    <property type="entry name" value="Sigma70_r2"/>
    <property type="match status" value="1"/>
</dbReference>
<dbReference type="GO" id="GO:0016987">
    <property type="term" value="F:sigma factor activity"/>
    <property type="evidence" value="ECO:0007669"/>
    <property type="project" value="UniProtKB-KW"/>
</dbReference>
<dbReference type="GO" id="GO:0003677">
    <property type="term" value="F:DNA binding"/>
    <property type="evidence" value="ECO:0007669"/>
    <property type="project" value="InterPro"/>
</dbReference>
<dbReference type="PANTHER" id="PTHR43133:SF46">
    <property type="entry name" value="RNA POLYMERASE SIGMA-70 FACTOR ECF SUBFAMILY"/>
    <property type="match status" value="1"/>
</dbReference>
<evidence type="ECO:0000259" key="5">
    <source>
        <dbReference type="Pfam" id="PF04542"/>
    </source>
</evidence>
<keyword evidence="2" id="KW-0805">Transcription regulation</keyword>
<dbReference type="Gene3D" id="1.10.1740.10">
    <property type="match status" value="1"/>
</dbReference>
<evidence type="ECO:0000259" key="6">
    <source>
        <dbReference type="Pfam" id="PF08281"/>
    </source>
</evidence>
<dbReference type="EMBL" id="VWSH01000001">
    <property type="protein sequence ID" value="KAA5536338.1"/>
    <property type="molecule type" value="Genomic_DNA"/>
</dbReference>
<dbReference type="Gene3D" id="1.10.10.10">
    <property type="entry name" value="Winged helix-like DNA-binding domain superfamily/Winged helix DNA-binding domain"/>
    <property type="match status" value="1"/>
</dbReference>
<dbReference type="NCBIfam" id="TIGR02985">
    <property type="entry name" value="Sig70_bacteroi1"/>
    <property type="match status" value="1"/>
</dbReference>
<comment type="similarity">
    <text evidence="1">Belongs to the sigma-70 factor family. ECF subfamily.</text>
</comment>
<dbReference type="InterPro" id="IPR014284">
    <property type="entry name" value="RNA_pol_sigma-70_dom"/>
</dbReference>
<dbReference type="Proteomes" id="UP000323632">
    <property type="component" value="Unassembled WGS sequence"/>
</dbReference>
<dbReference type="RefSeq" id="WP_150030909.1">
    <property type="nucleotide sequence ID" value="NZ_VWSH01000001.1"/>
</dbReference>
<dbReference type="NCBIfam" id="TIGR02937">
    <property type="entry name" value="sigma70-ECF"/>
    <property type="match status" value="1"/>
</dbReference>
<dbReference type="AlphaFoldDB" id="A0A5M6CM98"/>
<name>A0A5M6CM98_9BACT</name>
<dbReference type="Pfam" id="PF08281">
    <property type="entry name" value="Sigma70_r4_2"/>
    <property type="match status" value="1"/>
</dbReference>
<sequence>MIPAGGTAVAFKNIFEQEYSKLCRYALTFLNDSHQAEDIVQETFIKIWERKQEIIASPDMRFYLITAVRNNCITALRKLKTQNVTFTENTPEPEPELHFTTRQYQEEANEQARKIAGALELLPPKCKEVFLLVKMQGLSYKQTAETLDISVKTVENQMGKAIKVLRENVPVQLLILSGLLSLQDLRKPFDFLWQLICFK</sequence>
<dbReference type="InterPro" id="IPR039425">
    <property type="entry name" value="RNA_pol_sigma-70-like"/>
</dbReference>
<dbReference type="SUPFAM" id="SSF88946">
    <property type="entry name" value="Sigma2 domain of RNA polymerase sigma factors"/>
    <property type="match status" value="1"/>
</dbReference>
<keyword evidence="8" id="KW-1185">Reference proteome</keyword>
<dbReference type="InterPro" id="IPR007627">
    <property type="entry name" value="RNA_pol_sigma70_r2"/>
</dbReference>
<dbReference type="PANTHER" id="PTHR43133">
    <property type="entry name" value="RNA POLYMERASE ECF-TYPE SIGMA FACTO"/>
    <property type="match status" value="1"/>
</dbReference>
<dbReference type="InterPro" id="IPR013325">
    <property type="entry name" value="RNA_pol_sigma_r2"/>
</dbReference>
<reference evidence="7 8" key="1">
    <citation type="submission" date="2019-09" db="EMBL/GenBank/DDBJ databases">
        <title>Genome sequence and assembly of Taibaiella sp.</title>
        <authorList>
            <person name="Chhetri G."/>
        </authorList>
    </citation>
    <scope>NUCLEOTIDE SEQUENCE [LARGE SCALE GENOMIC DNA]</scope>
    <source>
        <strain evidence="7 8">KVB11</strain>
    </source>
</reference>
<accession>A0A5M6CM98</accession>
<feature type="domain" description="RNA polymerase sigma-70 region 2" evidence="5">
    <location>
        <begin position="15"/>
        <end position="80"/>
    </location>
</feature>
<keyword evidence="3" id="KW-0731">Sigma factor</keyword>
<evidence type="ECO:0000256" key="4">
    <source>
        <dbReference type="ARBA" id="ARBA00023163"/>
    </source>
</evidence>
<evidence type="ECO:0000256" key="1">
    <source>
        <dbReference type="ARBA" id="ARBA00010641"/>
    </source>
</evidence>
<evidence type="ECO:0000313" key="7">
    <source>
        <dbReference type="EMBL" id="KAA5536338.1"/>
    </source>
</evidence>
<dbReference type="InterPro" id="IPR013324">
    <property type="entry name" value="RNA_pol_sigma_r3/r4-like"/>
</dbReference>
<gene>
    <name evidence="7" type="ORF">F0919_01330</name>
</gene>
<organism evidence="7 8">
    <name type="scientific">Taibaiella lutea</name>
    <dbReference type="NCBI Taxonomy" id="2608001"/>
    <lineage>
        <taxon>Bacteria</taxon>
        <taxon>Pseudomonadati</taxon>
        <taxon>Bacteroidota</taxon>
        <taxon>Chitinophagia</taxon>
        <taxon>Chitinophagales</taxon>
        <taxon>Chitinophagaceae</taxon>
        <taxon>Taibaiella</taxon>
    </lineage>
</organism>
<dbReference type="GO" id="GO:0006352">
    <property type="term" value="P:DNA-templated transcription initiation"/>
    <property type="evidence" value="ECO:0007669"/>
    <property type="project" value="InterPro"/>
</dbReference>
<dbReference type="InterPro" id="IPR013249">
    <property type="entry name" value="RNA_pol_sigma70_r4_t2"/>
</dbReference>
<evidence type="ECO:0000256" key="2">
    <source>
        <dbReference type="ARBA" id="ARBA00023015"/>
    </source>
</evidence>
<dbReference type="InterPro" id="IPR014327">
    <property type="entry name" value="RNA_pol_sigma70_bacteroid"/>
</dbReference>
<feature type="domain" description="RNA polymerase sigma factor 70 region 4 type 2" evidence="6">
    <location>
        <begin position="114"/>
        <end position="163"/>
    </location>
</feature>
<protein>
    <submittedName>
        <fullName evidence="7">RNA polymerase sigma-70 factor</fullName>
    </submittedName>
</protein>
<keyword evidence="4" id="KW-0804">Transcription</keyword>
<dbReference type="InterPro" id="IPR036388">
    <property type="entry name" value="WH-like_DNA-bd_sf"/>
</dbReference>
<evidence type="ECO:0000313" key="8">
    <source>
        <dbReference type="Proteomes" id="UP000323632"/>
    </source>
</evidence>
<comment type="caution">
    <text evidence="7">The sequence shown here is derived from an EMBL/GenBank/DDBJ whole genome shotgun (WGS) entry which is preliminary data.</text>
</comment>